<gene>
    <name evidence="1" type="ORF">CEXT_322581</name>
</gene>
<protein>
    <submittedName>
        <fullName evidence="1">Uncharacterized protein</fullName>
    </submittedName>
</protein>
<evidence type="ECO:0000313" key="1">
    <source>
        <dbReference type="EMBL" id="GIY76672.1"/>
    </source>
</evidence>
<reference evidence="1 2" key="1">
    <citation type="submission" date="2021-06" db="EMBL/GenBank/DDBJ databases">
        <title>Caerostris extrusa draft genome.</title>
        <authorList>
            <person name="Kono N."/>
            <person name="Arakawa K."/>
        </authorList>
    </citation>
    <scope>NUCLEOTIDE SEQUENCE [LARGE SCALE GENOMIC DNA]</scope>
</reference>
<dbReference type="EMBL" id="BPLR01015514">
    <property type="protein sequence ID" value="GIY76672.1"/>
    <property type="molecule type" value="Genomic_DNA"/>
</dbReference>
<proteinExistence type="predicted"/>
<comment type="caution">
    <text evidence="1">The sequence shown here is derived from an EMBL/GenBank/DDBJ whole genome shotgun (WGS) entry which is preliminary data.</text>
</comment>
<accession>A0AAV4W1U6</accession>
<dbReference type="AlphaFoldDB" id="A0AAV4W1U6"/>
<dbReference type="Proteomes" id="UP001054945">
    <property type="component" value="Unassembled WGS sequence"/>
</dbReference>
<sequence length="90" mass="10353">MRVLKHFGTEGQLSLGTSVQNYGAISEVIYKHHTDGSSQFIDPIPKPGAFDLAKEIFFRPFCLSRDLISMRQTLLEDREIANKLEWKRLD</sequence>
<keyword evidence="2" id="KW-1185">Reference proteome</keyword>
<evidence type="ECO:0000313" key="2">
    <source>
        <dbReference type="Proteomes" id="UP001054945"/>
    </source>
</evidence>
<organism evidence="1 2">
    <name type="scientific">Caerostris extrusa</name>
    <name type="common">Bark spider</name>
    <name type="synonym">Caerostris bankana</name>
    <dbReference type="NCBI Taxonomy" id="172846"/>
    <lineage>
        <taxon>Eukaryota</taxon>
        <taxon>Metazoa</taxon>
        <taxon>Ecdysozoa</taxon>
        <taxon>Arthropoda</taxon>
        <taxon>Chelicerata</taxon>
        <taxon>Arachnida</taxon>
        <taxon>Araneae</taxon>
        <taxon>Araneomorphae</taxon>
        <taxon>Entelegynae</taxon>
        <taxon>Araneoidea</taxon>
        <taxon>Araneidae</taxon>
        <taxon>Caerostris</taxon>
    </lineage>
</organism>
<name>A0AAV4W1U6_CAEEX</name>